<dbReference type="GO" id="GO:0016491">
    <property type="term" value="F:oxidoreductase activity"/>
    <property type="evidence" value="ECO:0007669"/>
    <property type="project" value="InterPro"/>
</dbReference>
<dbReference type="SUPFAM" id="SSF51735">
    <property type="entry name" value="NAD(P)-binding Rossmann-fold domains"/>
    <property type="match status" value="1"/>
</dbReference>
<proteinExistence type="predicted"/>
<dbReference type="OrthoDB" id="9787435at2"/>
<evidence type="ECO:0000313" key="3">
    <source>
        <dbReference type="Proteomes" id="UP000062998"/>
    </source>
</evidence>
<dbReference type="PANTHER" id="PTHR43677">
    <property type="entry name" value="SHORT-CHAIN DEHYDROGENASE/REDUCTASE"/>
    <property type="match status" value="1"/>
</dbReference>
<reference evidence="2 3" key="1">
    <citation type="submission" date="2015-11" db="EMBL/GenBank/DDBJ databases">
        <title>Expanding the genomic diversity of Burkholderia species for the development of highly accurate diagnostics.</title>
        <authorList>
            <person name="Sahl J."/>
            <person name="Keim P."/>
            <person name="Wagner D."/>
        </authorList>
    </citation>
    <scope>NUCLEOTIDE SEQUENCE [LARGE SCALE GENOMIC DNA]</scope>
    <source>
        <strain evidence="2 3">MSMB2167WGS</strain>
    </source>
</reference>
<dbReference type="InterPro" id="IPR020843">
    <property type="entry name" value="ER"/>
</dbReference>
<dbReference type="Gene3D" id="3.40.50.720">
    <property type="entry name" value="NAD(P)-binding Rossmann-like Domain"/>
    <property type="match status" value="1"/>
</dbReference>
<protein>
    <submittedName>
        <fullName evidence="2">Alcohol dehydrogenase</fullName>
    </submittedName>
</protein>
<name>A0A107EWE8_9BURK</name>
<dbReference type="Pfam" id="PF00107">
    <property type="entry name" value="ADH_zinc_N"/>
    <property type="match status" value="1"/>
</dbReference>
<feature type="domain" description="Enoyl reductase (ER)" evidence="1">
    <location>
        <begin position="8"/>
        <end position="269"/>
    </location>
</feature>
<dbReference type="SMART" id="SM00829">
    <property type="entry name" value="PKS_ER"/>
    <property type="match status" value="1"/>
</dbReference>
<evidence type="ECO:0000259" key="1">
    <source>
        <dbReference type="SMART" id="SM00829"/>
    </source>
</evidence>
<dbReference type="Gene3D" id="3.90.180.10">
    <property type="entry name" value="Medium-chain alcohol dehydrogenases, catalytic domain"/>
    <property type="match status" value="1"/>
</dbReference>
<dbReference type="Proteomes" id="UP000062998">
    <property type="component" value="Unassembled WGS sequence"/>
</dbReference>
<accession>A0A107EWE8</accession>
<dbReference type="InterPro" id="IPR011032">
    <property type="entry name" value="GroES-like_sf"/>
</dbReference>
<sequence>MKAAVVNGAGERPVHAEFESPHALPGHRLVDVTASALSRLAQARASGSHYSSTGGFPFVAGVDGAGRLEDGRRVYFLGPLAPFGAMAERTVVPDAQCVPLPDALDDVTAAAIAIPGMSSWAALTERARLAAGETVLVNGATGASGRLAVRIAKHLGAAKVIATGRNAAVLAALQSAGADAVVSLQQDDAHLARALEPHFRAGVDVVLDYLWGASARALLVTAAKATPEGRPLRFVQIGSIGGAEVPLPGAVLRATGITLMGSGIGSIALPRLLDAARAVFDAVEPARLHIDVQAVPLADVDRYWDDVNALVRPVFVMRRDA</sequence>
<gene>
    <name evidence="2" type="ORF">WL73_02140</name>
</gene>
<dbReference type="PANTHER" id="PTHR43677:SF11">
    <property type="entry name" value="ZINC-CONTAINING ALCOHOL DEHYDROGENASE"/>
    <property type="match status" value="1"/>
</dbReference>
<dbReference type="EMBL" id="LPIX01000095">
    <property type="protein sequence ID" value="KWD95476.1"/>
    <property type="molecule type" value="Genomic_DNA"/>
</dbReference>
<dbReference type="InterPro" id="IPR036291">
    <property type="entry name" value="NAD(P)-bd_dom_sf"/>
</dbReference>
<dbReference type="AlphaFoldDB" id="A0A107EWE8"/>
<evidence type="ECO:0000313" key="2">
    <source>
        <dbReference type="EMBL" id="KWD95476.1"/>
    </source>
</evidence>
<organism evidence="2 3">
    <name type="scientific">Burkholderia ubonensis</name>
    <dbReference type="NCBI Taxonomy" id="101571"/>
    <lineage>
        <taxon>Bacteria</taxon>
        <taxon>Pseudomonadati</taxon>
        <taxon>Pseudomonadota</taxon>
        <taxon>Betaproteobacteria</taxon>
        <taxon>Burkholderiales</taxon>
        <taxon>Burkholderiaceae</taxon>
        <taxon>Burkholderia</taxon>
        <taxon>Burkholderia cepacia complex</taxon>
    </lineage>
</organism>
<dbReference type="RefSeq" id="WP_060326937.1">
    <property type="nucleotide sequence ID" value="NZ_LPIU01000049.1"/>
</dbReference>
<dbReference type="InterPro" id="IPR013149">
    <property type="entry name" value="ADH-like_C"/>
</dbReference>
<dbReference type="InterPro" id="IPR051397">
    <property type="entry name" value="Zn-ADH-like_protein"/>
</dbReference>
<comment type="caution">
    <text evidence="2">The sequence shown here is derived from an EMBL/GenBank/DDBJ whole genome shotgun (WGS) entry which is preliminary data.</text>
</comment>
<dbReference type="SUPFAM" id="SSF50129">
    <property type="entry name" value="GroES-like"/>
    <property type="match status" value="1"/>
</dbReference>